<dbReference type="InterPro" id="IPR008780">
    <property type="entry name" value="Plasmodium_Vir"/>
</dbReference>
<dbReference type="Proteomes" id="UP000220605">
    <property type="component" value="Unassembled WGS sequence"/>
</dbReference>
<accession>A0A565A480</accession>
<protein>
    <submittedName>
        <fullName evidence="1">VIR protein</fullName>
    </submittedName>
</protein>
<dbReference type="Pfam" id="PF05795">
    <property type="entry name" value="Plasmodium_Vir"/>
    <property type="match status" value="1"/>
</dbReference>
<dbReference type="VEuPathDB" id="PlasmoDB:PVP01_0001110"/>
<proteinExistence type="predicted"/>
<dbReference type="EMBL" id="FLZR02000002">
    <property type="protein sequence ID" value="VUZ99396.1"/>
    <property type="molecule type" value="Genomic_DNA"/>
</dbReference>
<dbReference type="OrthoDB" id="389098at2759"/>
<reference evidence="1" key="1">
    <citation type="submission" date="2016-07" db="EMBL/GenBank/DDBJ databases">
        <authorList>
            <consortium name="Pathogen Informatics"/>
        </authorList>
    </citation>
    <scope>NUCLEOTIDE SEQUENCE</scope>
</reference>
<name>A0A565A480_PLAVI</name>
<dbReference type="VEuPathDB" id="PlasmoDB:PVPAM_000030500"/>
<sequence length="344" mass="39901">MEFSELKEKYQFLGEILKVYDILDKPVVENGQQQENFDLCNIAPWLRDDIKGEYKNFCKKLLNNLLLLAHGNYGGDNFFKYCDILYMWMYFEIKKRDIPNDIAGKIFNDSYAMINSTHSKTLCPYLNFNEKHQEPTRLMKLRIFEYNTSTFQKILNNISDPDNCSCLEYVYECINIYNDMNKKFCAKPEDINTTYKATCDILKNFNSNYSSYIRNVKGEIYELPFLSTTTTATTTHTLTGSHATRCLLNKQKLELGSGAVHQSSSPKQISISTALSTMAGIPPFLALIYKFTPVGTWFRSKYRKDADVFKNVGEEIEKEVYSPRHENSIINSGQERYNVAYEQI</sequence>
<evidence type="ECO:0000313" key="1">
    <source>
        <dbReference type="EMBL" id="VUZ99396.1"/>
    </source>
</evidence>
<organism evidence="1">
    <name type="scientific">Plasmodium vivax</name>
    <name type="common">malaria parasite P. vivax</name>
    <dbReference type="NCBI Taxonomy" id="5855"/>
    <lineage>
        <taxon>Eukaryota</taxon>
        <taxon>Sar</taxon>
        <taxon>Alveolata</taxon>
        <taxon>Apicomplexa</taxon>
        <taxon>Aconoidasida</taxon>
        <taxon>Haemosporida</taxon>
        <taxon>Plasmodiidae</taxon>
        <taxon>Plasmodium</taxon>
        <taxon>Plasmodium (Plasmodium)</taxon>
    </lineage>
</organism>
<dbReference type="AlphaFoldDB" id="A0A565A480"/>
<gene>
    <name evidence="1" type="ORF">PVP01_0001110</name>
</gene>
<dbReference type="VEuPathDB" id="PlasmoDB:PVW1_100018900"/>